<dbReference type="PANTHER" id="PTHR23501">
    <property type="entry name" value="MAJOR FACILITATOR SUPERFAMILY"/>
    <property type="match status" value="1"/>
</dbReference>
<dbReference type="RefSeq" id="XP_007919603.1">
    <property type="nucleotide sequence ID" value="XM_007921412.1"/>
</dbReference>
<feature type="transmembrane region" description="Helical" evidence="6">
    <location>
        <begin position="76"/>
        <end position="100"/>
    </location>
</feature>
<dbReference type="OrthoDB" id="5102953at2759"/>
<comment type="subcellular location">
    <subcellularLocation>
        <location evidence="1">Membrane</location>
        <topology evidence="1">Multi-pass membrane protein</topology>
    </subcellularLocation>
</comment>
<sequence>MASKNPLTAGFPPRDVGTKEDGMVHNSEQASDSEVKHSMAIIHGNAPNDNTLDTNFQESVQKAEAITIAWTLKALIVAYSVIWCVYFVQGIVIGVGGALLPYVTSDFAAHSLIPTTGVLSQVIGGIANLCIAKILGVLGRHSGFLLCVIIATLGLIMAASCNGVEKAKRQGVIPARTPAGRTLLQSVLHYVHDFNVVGLLLLSAGFAFLLLPFNLYTM</sequence>
<keyword evidence="2 6" id="KW-0812">Transmembrane</keyword>
<dbReference type="GeneID" id="19329801"/>
<evidence type="ECO:0000313" key="8">
    <source>
        <dbReference type="Proteomes" id="UP000014074"/>
    </source>
</evidence>
<keyword evidence="4 6" id="KW-0472">Membrane</keyword>
<feature type="transmembrane region" description="Helical" evidence="6">
    <location>
        <begin position="143"/>
        <end position="160"/>
    </location>
</feature>
<evidence type="ECO:0000256" key="6">
    <source>
        <dbReference type="SAM" id="Phobius"/>
    </source>
</evidence>
<feature type="transmembrane region" description="Helical" evidence="6">
    <location>
        <begin position="196"/>
        <end position="216"/>
    </location>
</feature>
<organism evidence="7 8">
    <name type="scientific">Phaeoacremonium minimum (strain UCR-PA7)</name>
    <name type="common">Esca disease fungus</name>
    <name type="synonym">Togninia minima</name>
    <dbReference type="NCBI Taxonomy" id="1286976"/>
    <lineage>
        <taxon>Eukaryota</taxon>
        <taxon>Fungi</taxon>
        <taxon>Dikarya</taxon>
        <taxon>Ascomycota</taxon>
        <taxon>Pezizomycotina</taxon>
        <taxon>Sordariomycetes</taxon>
        <taxon>Sordariomycetidae</taxon>
        <taxon>Togniniales</taxon>
        <taxon>Togniniaceae</taxon>
        <taxon>Phaeoacremonium</taxon>
    </lineage>
</organism>
<evidence type="ECO:0000256" key="3">
    <source>
        <dbReference type="ARBA" id="ARBA00022989"/>
    </source>
</evidence>
<evidence type="ECO:0000313" key="7">
    <source>
        <dbReference type="EMBL" id="EON95740.1"/>
    </source>
</evidence>
<dbReference type="KEGG" id="tmn:UCRPA7_8906"/>
<dbReference type="PANTHER" id="PTHR23501:SF55">
    <property type="entry name" value="SIDEROPHORE IRON TRANSPORTER, PUTATIVE (AFU_ORTHOLOGUE AFUA_3G03440)-RELATED"/>
    <property type="match status" value="1"/>
</dbReference>
<proteinExistence type="predicted"/>
<evidence type="ECO:0000256" key="5">
    <source>
        <dbReference type="SAM" id="MobiDB-lite"/>
    </source>
</evidence>
<dbReference type="EMBL" id="KB933378">
    <property type="protein sequence ID" value="EON95740.1"/>
    <property type="molecule type" value="Genomic_DNA"/>
</dbReference>
<keyword evidence="3 6" id="KW-1133">Transmembrane helix</keyword>
<dbReference type="AlphaFoldDB" id="R8B8V6"/>
<feature type="region of interest" description="Disordered" evidence="5">
    <location>
        <begin position="1"/>
        <end position="29"/>
    </location>
</feature>
<accession>R8B8V6</accession>
<dbReference type="eggNOG" id="KOG0254">
    <property type="taxonomic scope" value="Eukaryota"/>
</dbReference>
<dbReference type="HOGENOM" id="CLU_1267676_0_0_1"/>
<dbReference type="GO" id="GO:0005886">
    <property type="term" value="C:plasma membrane"/>
    <property type="evidence" value="ECO:0007669"/>
    <property type="project" value="TreeGrafter"/>
</dbReference>
<protein>
    <submittedName>
        <fullName evidence="7">Putative siderophore iron transporter mirb protein</fullName>
    </submittedName>
</protein>
<evidence type="ECO:0000256" key="1">
    <source>
        <dbReference type="ARBA" id="ARBA00004141"/>
    </source>
</evidence>
<name>R8B8V6_PHAM7</name>
<evidence type="ECO:0000256" key="2">
    <source>
        <dbReference type="ARBA" id="ARBA00022692"/>
    </source>
</evidence>
<evidence type="ECO:0000256" key="4">
    <source>
        <dbReference type="ARBA" id="ARBA00023136"/>
    </source>
</evidence>
<reference evidence="8" key="1">
    <citation type="journal article" date="2013" name="Genome Announc.">
        <title>Draft genome sequence of the ascomycete Phaeoacremonium aleophilum strain UCR-PA7, a causal agent of the esca disease complex in grapevines.</title>
        <authorList>
            <person name="Blanco-Ulate B."/>
            <person name="Rolshausen P."/>
            <person name="Cantu D."/>
        </authorList>
    </citation>
    <scope>NUCLEOTIDE SEQUENCE [LARGE SCALE GENOMIC DNA]</scope>
    <source>
        <strain evidence="8">UCR-PA7</strain>
    </source>
</reference>
<dbReference type="Proteomes" id="UP000014074">
    <property type="component" value="Unassembled WGS sequence"/>
</dbReference>
<dbReference type="GO" id="GO:0022857">
    <property type="term" value="F:transmembrane transporter activity"/>
    <property type="evidence" value="ECO:0007669"/>
    <property type="project" value="TreeGrafter"/>
</dbReference>
<gene>
    <name evidence="7" type="ORF">UCRPA7_8906</name>
</gene>
<keyword evidence="8" id="KW-1185">Reference proteome</keyword>
<feature type="transmembrane region" description="Helical" evidence="6">
    <location>
        <begin position="112"/>
        <end position="131"/>
    </location>
</feature>